<keyword evidence="3" id="KW-1185">Reference proteome</keyword>
<dbReference type="EMBL" id="CP037968">
    <property type="protein sequence ID" value="QYZ80396.1"/>
    <property type="molecule type" value="Genomic_DNA"/>
</dbReference>
<organism evidence="2 3">
    <name type="scientific">Methanofollis formosanus</name>
    <dbReference type="NCBI Taxonomy" id="299308"/>
    <lineage>
        <taxon>Archaea</taxon>
        <taxon>Methanobacteriati</taxon>
        <taxon>Methanobacteriota</taxon>
        <taxon>Stenosarchaea group</taxon>
        <taxon>Methanomicrobia</taxon>
        <taxon>Methanomicrobiales</taxon>
        <taxon>Methanomicrobiaceae</taxon>
        <taxon>Methanofollis</taxon>
    </lineage>
</organism>
<dbReference type="Proteomes" id="UP000826709">
    <property type="component" value="Chromosome"/>
</dbReference>
<sequence>MERECVVRRMERADVDFAVGLAREEGWNPGVHDAEAFYAQDPEGFFVAEVGGEPVACSSMVRYDNEFAFWGLLIVRPEYRGLGYGLAVTEAAFAHAGGRTIGADGVVAMQPKYRDRFGFVLHYRNIRFRGMGRGEMPGGLVPLSGVPFEEVVAYDADVFRAPRPQFLAPWLAQEGATALAALGPDRRLQGYGVVRPCFEGYKIGPLFADTPAIAETLLDGLAASVPDAAYFFDVPEPNPAALALVHERGMEQVFETARIYLGQAPAVPLDRVFGVTTFELG</sequence>
<proteinExistence type="predicted"/>
<dbReference type="PROSITE" id="PS51186">
    <property type="entry name" value="GNAT"/>
    <property type="match status" value="1"/>
</dbReference>
<name>A0A8G1A4P0_9EURY</name>
<feature type="domain" description="N-acetyltransferase" evidence="1">
    <location>
        <begin position="5"/>
        <end position="139"/>
    </location>
</feature>
<dbReference type="KEGG" id="mfk:E2N92_04570"/>
<dbReference type="GO" id="GO:0016747">
    <property type="term" value="F:acyltransferase activity, transferring groups other than amino-acyl groups"/>
    <property type="evidence" value="ECO:0007669"/>
    <property type="project" value="InterPro"/>
</dbReference>
<dbReference type="Gene3D" id="3.40.630.30">
    <property type="match status" value="1"/>
</dbReference>
<dbReference type="Pfam" id="PF00583">
    <property type="entry name" value="Acetyltransf_1"/>
    <property type="match status" value="1"/>
</dbReference>
<dbReference type="Pfam" id="PF18014">
    <property type="entry name" value="Acetyltransf_18"/>
    <property type="match status" value="1"/>
</dbReference>
<protein>
    <submittedName>
        <fullName evidence="2">N-acetyltransferase</fullName>
    </submittedName>
</protein>
<gene>
    <name evidence="2" type="ORF">E2N92_04570</name>
</gene>
<evidence type="ECO:0000313" key="2">
    <source>
        <dbReference type="EMBL" id="QYZ80396.1"/>
    </source>
</evidence>
<dbReference type="OrthoDB" id="38613at2157"/>
<dbReference type="InterPro" id="IPR041496">
    <property type="entry name" value="YitH/HolE_GNAT"/>
</dbReference>
<dbReference type="InterPro" id="IPR000182">
    <property type="entry name" value="GNAT_dom"/>
</dbReference>
<dbReference type="PANTHER" id="PTHR47237">
    <property type="entry name" value="SLL0310 PROTEIN"/>
    <property type="match status" value="1"/>
</dbReference>
<dbReference type="InterPro" id="IPR052729">
    <property type="entry name" value="Acyl/Acetyltrans_Enzymes"/>
</dbReference>
<dbReference type="CDD" id="cd04301">
    <property type="entry name" value="NAT_SF"/>
    <property type="match status" value="1"/>
</dbReference>
<accession>A0A8G1A4P0</accession>
<dbReference type="AlphaFoldDB" id="A0A8G1A4P0"/>
<evidence type="ECO:0000259" key="1">
    <source>
        <dbReference type="PROSITE" id="PS51186"/>
    </source>
</evidence>
<reference evidence="2" key="2">
    <citation type="submission" date="2019-03" db="EMBL/GenBank/DDBJ databases">
        <authorList>
            <person name="Chen S.-C."/>
            <person name="Wu S.-Y."/>
            <person name="Lai M.-C."/>
        </authorList>
    </citation>
    <scope>NUCLEOTIDE SEQUENCE</scope>
    <source>
        <strain evidence="2">ML15</strain>
    </source>
</reference>
<dbReference type="SUPFAM" id="SSF55729">
    <property type="entry name" value="Acyl-CoA N-acyltransferases (Nat)"/>
    <property type="match status" value="1"/>
</dbReference>
<dbReference type="PANTHER" id="PTHR47237:SF1">
    <property type="entry name" value="SLL0310 PROTEIN"/>
    <property type="match status" value="1"/>
</dbReference>
<evidence type="ECO:0000313" key="3">
    <source>
        <dbReference type="Proteomes" id="UP000826709"/>
    </source>
</evidence>
<dbReference type="InterPro" id="IPR016181">
    <property type="entry name" value="Acyl_CoA_acyltransferase"/>
</dbReference>
<dbReference type="Gene3D" id="3.40.630.90">
    <property type="match status" value="1"/>
</dbReference>
<reference evidence="2" key="1">
    <citation type="journal article" date="2005" name="Int. J. Syst. Evol. Microbiol.">
        <title>Methanofollis formosanus sp. nov., isolated from a fish pond.</title>
        <authorList>
            <person name="Wu S.Y."/>
            <person name="Chen S.C."/>
            <person name="Lai M.C."/>
        </authorList>
    </citation>
    <scope>NUCLEOTIDE SEQUENCE</scope>
    <source>
        <strain evidence="2">ML15</strain>
    </source>
</reference>